<comment type="caution">
    <text evidence="3">The sequence shown here is derived from an EMBL/GenBank/DDBJ whole genome shotgun (WGS) entry which is preliminary data.</text>
</comment>
<sequence length="122" mass="12729">TGLRRNVPWSGGRRCEGSLGSGSGLCPGYTVSRTILADAVDAGLIAGLNVLRIINEPTAAAIAYGLDKKARAIPIAMEQALRHNKLVQEAVMFGAGRDQLGMIIIPSESAADTSPEDLLDAL</sequence>
<name>A0A3A2Z2W2_9EURO</name>
<dbReference type="InterPro" id="IPR013126">
    <property type="entry name" value="Hsp_70_fam"/>
</dbReference>
<organism evidence="3 4">
    <name type="scientific">Aspergillus sclerotialis</name>
    <dbReference type="NCBI Taxonomy" id="2070753"/>
    <lineage>
        <taxon>Eukaryota</taxon>
        <taxon>Fungi</taxon>
        <taxon>Dikarya</taxon>
        <taxon>Ascomycota</taxon>
        <taxon>Pezizomycotina</taxon>
        <taxon>Eurotiomycetes</taxon>
        <taxon>Eurotiomycetidae</taxon>
        <taxon>Eurotiales</taxon>
        <taxon>Aspergillaceae</taxon>
        <taxon>Aspergillus</taxon>
        <taxon>Aspergillus subgen. Polypaecilum</taxon>
    </lineage>
</organism>
<accession>A0A3A2Z2W2</accession>
<evidence type="ECO:0000313" key="3">
    <source>
        <dbReference type="EMBL" id="RJE17100.1"/>
    </source>
</evidence>
<keyword evidence="4" id="KW-1185">Reference proteome</keyword>
<evidence type="ECO:0000313" key="4">
    <source>
        <dbReference type="Proteomes" id="UP000266188"/>
    </source>
</evidence>
<evidence type="ECO:0000256" key="2">
    <source>
        <dbReference type="ARBA" id="ARBA00022840"/>
    </source>
</evidence>
<dbReference type="FunFam" id="3.30.420.40:FF:000806">
    <property type="entry name" value="Uncharacterized protein"/>
    <property type="match status" value="1"/>
</dbReference>
<dbReference type="GO" id="GO:0140662">
    <property type="term" value="F:ATP-dependent protein folding chaperone"/>
    <property type="evidence" value="ECO:0007669"/>
    <property type="project" value="InterPro"/>
</dbReference>
<dbReference type="InterPro" id="IPR043129">
    <property type="entry name" value="ATPase_NBD"/>
</dbReference>
<dbReference type="GO" id="GO:0005524">
    <property type="term" value="F:ATP binding"/>
    <property type="evidence" value="ECO:0007669"/>
    <property type="project" value="UniProtKB-KW"/>
</dbReference>
<dbReference type="Proteomes" id="UP000266188">
    <property type="component" value="Unassembled WGS sequence"/>
</dbReference>
<dbReference type="STRING" id="2070753.A0A3A2Z2W2"/>
<dbReference type="AlphaFoldDB" id="A0A3A2Z2W2"/>
<proteinExistence type="predicted"/>
<keyword evidence="1" id="KW-0547">Nucleotide-binding</keyword>
<feature type="non-terminal residue" evidence="3">
    <location>
        <position position="1"/>
    </location>
</feature>
<dbReference type="EMBL" id="MVGC01001624">
    <property type="protein sequence ID" value="RJE17100.1"/>
    <property type="molecule type" value="Genomic_DNA"/>
</dbReference>
<dbReference type="OrthoDB" id="5596974at2759"/>
<dbReference type="Gene3D" id="3.30.420.40">
    <property type="match status" value="1"/>
</dbReference>
<gene>
    <name evidence="3" type="ORF">PHISCL_10563</name>
</gene>
<feature type="non-terminal residue" evidence="3">
    <location>
        <position position="122"/>
    </location>
</feature>
<dbReference type="SUPFAM" id="SSF53067">
    <property type="entry name" value="Actin-like ATPase domain"/>
    <property type="match status" value="1"/>
</dbReference>
<evidence type="ECO:0000256" key="1">
    <source>
        <dbReference type="ARBA" id="ARBA00022741"/>
    </source>
</evidence>
<dbReference type="Pfam" id="PF00012">
    <property type="entry name" value="HSP70"/>
    <property type="match status" value="1"/>
</dbReference>
<keyword evidence="2" id="KW-0067">ATP-binding</keyword>
<reference evidence="4" key="1">
    <citation type="submission" date="2017-02" db="EMBL/GenBank/DDBJ databases">
        <authorList>
            <person name="Tafer H."/>
            <person name="Lopandic K."/>
        </authorList>
    </citation>
    <scope>NUCLEOTIDE SEQUENCE [LARGE SCALE GENOMIC DNA]</scope>
    <source>
        <strain evidence="4">CBS 366.77</strain>
    </source>
</reference>
<protein>
    <submittedName>
        <fullName evidence="3">Uncharacterized protein</fullName>
    </submittedName>
</protein>